<dbReference type="EC" id="2.7.7.77" evidence="8"/>
<comment type="caution">
    <text evidence="8">Lacks conserved residue(s) required for the propagation of feature annotation.</text>
</comment>
<dbReference type="GO" id="GO:0005525">
    <property type="term" value="F:GTP binding"/>
    <property type="evidence" value="ECO:0007669"/>
    <property type="project" value="UniProtKB-UniRule"/>
</dbReference>
<keyword evidence="2 8" id="KW-0808">Transferase</keyword>
<dbReference type="AlphaFoldDB" id="M3VF45"/>
<dbReference type="Gene3D" id="3.90.550.10">
    <property type="entry name" value="Spore Coat Polysaccharide Biosynthesis Protein SpsA, Chain A"/>
    <property type="match status" value="1"/>
</dbReference>
<dbReference type="InterPro" id="IPR025877">
    <property type="entry name" value="MobA-like_NTP_Trfase"/>
</dbReference>
<evidence type="ECO:0000313" key="10">
    <source>
        <dbReference type="EMBL" id="GAC79784.1"/>
    </source>
</evidence>
<sequence>MVGMTHNTVAGIVLAGGRSRRMGQDKAALEYEGVTMLTRITEAIGERCAPVLVAAPEASQAYRELSAESDLQWVTDEKDGSGPLGGLVAALRAAAAAGADVAFVCATDMPLVKADLVDELLAGLTPSTDAVIAHDAQRDHPMAGVYRTSAADALAALVDAGELRMLAALDAISTRRVGVSDPNWLTNVDAPEDLHRLRVGA</sequence>
<comment type="similarity">
    <text evidence="8">Belongs to the MobA family.</text>
</comment>
<dbReference type="PANTHER" id="PTHR19136">
    <property type="entry name" value="MOLYBDENUM COFACTOR GUANYLYLTRANSFERASE"/>
    <property type="match status" value="1"/>
</dbReference>
<dbReference type="InterPro" id="IPR013482">
    <property type="entry name" value="Molybde_CF_guanTrfase"/>
</dbReference>
<dbReference type="Pfam" id="PF12804">
    <property type="entry name" value="NTP_transf_3"/>
    <property type="match status" value="1"/>
</dbReference>
<reference evidence="10 11" key="1">
    <citation type="submission" date="2013-02" db="EMBL/GenBank/DDBJ databases">
        <title>Whole genome shotgun sequence of Gordonia malaquae NBRC 108250.</title>
        <authorList>
            <person name="Yoshida I."/>
            <person name="Hosoyama A."/>
            <person name="Tsuchikane K."/>
            <person name="Ando Y."/>
            <person name="Baba S."/>
            <person name="Ohji S."/>
            <person name="Hamada M."/>
            <person name="Tamura T."/>
            <person name="Yamazoe A."/>
            <person name="Yamazaki S."/>
            <person name="Fujita N."/>
        </authorList>
    </citation>
    <scope>NUCLEOTIDE SEQUENCE [LARGE SCALE GENOMIC DNA]</scope>
    <source>
        <strain evidence="10 11">NBRC 108250</strain>
    </source>
</reference>
<keyword evidence="5 8" id="KW-0460">Magnesium</keyword>
<gene>
    <name evidence="8 10" type="primary">mobA</name>
    <name evidence="10" type="ORF">GM1_012_00570</name>
</gene>
<accession>M3VF45</accession>
<evidence type="ECO:0000259" key="9">
    <source>
        <dbReference type="Pfam" id="PF12804"/>
    </source>
</evidence>
<keyword evidence="3 8" id="KW-0479">Metal-binding</keyword>
<evidence type="ECO:0000256" key="4">
    <source>
        <dbReference type="ARBA" id="ARBA00022741"/>
    </source>
</evidence>
<feature type="domain" description="MobA-like NTP transferase" evidence="9">
    <location>
        <begin position="11"/>
        <end position="169"/>
    </location>
</feature>
<keyword evidence="11" id="KW-1185">Reference proteome</keyword>
<keyword evidence="6 8" id="KW-0342">GTP-binding</keyword>
<proteinExistence type="inferred from homology"/>
<dbReference type="HAMAP" id="MF_00316">
    <property type="entry name" value="MobA"/>
    <property type="match status" value="1"/>
</dbReference>
<dbReference type="InterPro" id="IPR029044">
    <property type="entry name" value="Nucleotide-diphossugar_trans"/>
</dbReference>
<dbReference type="SUPFAM" id="SSF53448">
    <property type="entry name" value="Nucleotide-diphospho-sugar transferases"/>
    <property type="match status" value="1"/>
</dbReference>
<comment type="domain">
    <text evidence="8">The N-terminal domain determines nucleotide recognition and specific binding, while the C-terminal domain determines the specific binding to the target protein.</text>
</comment>
<evidence type="ECO:0000256" key="6">
    <source>
        <dbReference type="ARBA" id="ARBA00023134"/>
    </source>
</evidence>
<comment type="function">
    <text evidence="8">Transfers a GMP moiety from GTP to Mo-molybdopterin (Mo-MPT) cofactor (Moco or molybdenum cofactor) to form Mo-molybdopterin guanine dinucleotide (Mo-MGD) cofactor.</text>
</comment>
<dbReference type="STRING" id="410332.SAMN04488550_1818"/>
<dbReference type="GO" id="GO:0061603">
    <property type="term" value="F:molybdenum cofactor guanylyltransferase activity"/>
    <property type="evidence" value="ECO:0007669"/>
    <property type="project" value="UniProtKB-EC"/>
</dbReference>
<evidence type="ECO:0000256" key="3">
    <source>
        <dbReference type="ARBA" id="ARBA00022723"/>
    </source>
</evidence>
<comment type="catalytic activity">
    <reaction evidence="8">
        <text>Mo-molybdopterin + GTP + H(+) = Mo-molybdopterin guanine dinucleotide + diphosphate</text>
        <dbReference type="Rhea" id="RHEA:34243"/>
        <dbReference type="ChEBI" id="CHEBI:15378"/>
        <dbReference type="ChEBI" id="CHEBI:33019"/>
        <dbReference type="ChEBI" id="CHEBI:37565"/>
        <dbReference type="ChEBI" id="CHEBI:71302"/>
        <dbReference type="ChEBI" id="CHEBI:71310"/>
        <dbReference type="EC" id="2.7.7.77"/>
    </reaction>
</comment>
<feature type="binding site" evidence="8">
    <location>
        <position position="108"/>
    </location>
    <ligand>
        <name>GTP</name>
        <dbReference type="ChEBI" id="CHEBI:37565"/>
    </ligand>
</feature>
<comment type="caution">
    <text evidence="10">The sequence shown here is derived from an EMBL/GenBank/DDBJ whole genome shotgun (WGS) entry which is preliminary data.</text>
</comment>
<dbReference type="PANTHER" id="PTHR19136:SF81">
    <property type="entry name" value="MOLYBDENUM COFACTOR GUANYLYLTRANSFERASE"/>
    <property type="match status" value="1"/>
</dbReference>
<evidence type="ECO:0000256" key="7">
    <source>
        <dbReference type="ARBA" id="ARBA00023150"/>
    </source>
</evidence>
<feature type="binding site" evidence="8">
    <location>
        <position position="26"/>
    </location>
    <ligand>
        <name>GTP</name>
        <dbReference type="ChEBI" id="CHEBI:37565"/>
    </ligand>
</feature>
<dbReference type="GO" id="GO:0006777">
    <property type="term" value="P:Mo-molybdopterin cofactor biosynthetic process"/>
    <property type="evidence" value="ECO:0007669"/>
    <property type="project" value="UniProtKB-KW"/>
</dbReference>
<feature type="binding site" evidence="8">
    <location>
        <position position="76"/>
    </location>
    <ligand>
        <name>GTP</name>
        <dbReference type="ChEBI" id="CHEBI:37565"/>
    </ligand>
</feature>
<evidence type="ECO:0000256" key="8">
    <source>
        <dbReference type="HAMAP-Rule" id="MF_00316"/>
    </source>
</evidence>
<organism evidence="10 11">
    <name type="scientific">Gordonia malaquae NBRC 108250</name>
    <dbReference type="NCBI Taxonomy" id="1223542"/>
    <lineage>
        <taxon>Bacteria</taxon>
        <taxon>Bacillati</taxon>
        <taxon>Actinomycetota</taxon>
        <taxon>Actinomycetes</taxon>
        <taxon>Mycobacteriales</taxon>
        <taxon>Gordoniaceae</taxon>
        <taxon>Gordonia</taxon>
    </lineage>
</organism>
<comment type="subcellular location">
    <subcellularLocation>
        <location evidence="8">Cytoplasm</location>
    </subcellularLocation>
</comment>
<keyword evidence="7 8" id="KW-0501">Molybdenum cofactor biosynthesis</keyword>
<protein>
    <recommendedName>
        <fullName evidence="8">Probable molybdenum cofactor guanylyltransferase</fullName>
        <shortName evidence="8">MoCo guanylyltransferase</shortName>
        <ecNumber evidence="8">2.7.7.77</ecNumber>
    </recommendedName>
    <alternativeName>
        <fullName evidence="8">GTP:molybdopterin guanylyltransferase</fullName>
    </alternativeName>
    <alternativeName>
        <fullName evidence="8">Mo-MPT guanylyltransferase</fullName>
    </alternativeName>
    <alternativeName>
        <fullName evidence="8">Molybdopterin guanylyltransferase</fullName>
    </alternativeName>
    <alternativeName>
        <fullName evidence="8">Molybdopterin-guanine dinucleotide synthase</fullName>
        <shortName evidence="8">MGD synthase</shortName>
    </alternativeName>
</protein>
<keyword evidence="4 8" id="KW-0547">Nucleotide-binding</keyword>
<name>M3VF45_GORML</name>
<dbReference type="GO" id="GO:0046872">
    <property type="term" value="F:metal ion binding"/>
    <property type="evidence" value="ECO:0007669"/>
    <property type="project" value="UniProtKB-KW"/>
</dbReference>
<evidence type="ECO:0000256" key="5">
    <source>
        <dbReference type="ARBA" id="ARBA00022842"/>
    </source>
</evidence>
<evidence type="ECO:0000256" key="2">
    <source>
        <dbReference type="ARBA" id="ARBA00022679"/>
    </source>
</evidence>
<dbReference type="Proteomes" id="UP000035009">
    <property type="component" value="Unassembled WGS sequence"/>
</dbReference>
<keyword evidence="10" id="KW-0548">Nucleotidyltransferase</keyword>
<keyword evidence="1 8" id="KW-0963">Cytoplasm</keyword>
<evidence type="ECO:0000313" key="11">
    <source>
        <dbReference type="Proteomes" id="UP000035009"/>
    </source>
</evidence>
<feature type="binding site" evidence="8">
    <location>
        <position position="108"/>
    </location>
    <ligand>
        <name>Mg(2+)</name>
        <dbReference type="ChEBI" id="CHEBI:18420"/>
    </ligand>
</feature>
<dbReference type="CDD" id="cd02503">
    <property type="entry name" value="MobA"/>
    <property type="match status" value="1"/>
</dbReference>
<feature type="binding site" evidence="8">
    <location>
        <begin position="14"/>
        <end position="16"/>
    </location>
    <ligand>
        <name>GTP</name>
        <dbReference type="ChEBI" id="CHEBI:37565"/>
    </ligand>
</feature>
<evidence type="ECO:0000256" key="1">
    <source>
        <dbReference type="ARBA" id="ARBA00022490"/>
    </source>
</evidence>
<dbReference type="GO" id="GO:0005737">
    <property type="term" value="C:cytoplasm"/>
    <property type="evidence" value="ECO:0007669"/>
    <property type="project" value="UniProtKB-SubCell"/>
</dbReference>
<comment type="cofactor">
    <cofactor evidence="8">
        <name>Mg(2+)</name>
        <dbReference type="ChEBI" id="CHEBI:18420"/>
    </cofactor>
</comment>
<dbReference type="EMBL" id="BAOP01000012">
    <property type="protein sequence ID" value="GAC79784.1"/>
    <property type="molecule type" value="Genomic_DNA"/>
</dbReference>
<dbReference type="eggNOG" id="COG0746">
    <property type="taxonomic scope" value="Bacteria"/>
</dbReference>